<dbReference type="InterPro" id="IPR007046">
    <property type="entry name" value="RNA_pol_sigma_54_core-bd"/>
</dbReference>
<comment type="function">
    <text evidence="9">Sigma factors are initiation factors that promote the attachment of RNA polymerase to specific initiation sites and are then released.</text>
</comment>
<feature type="domain" description="RNA polymerase sigma factor 54 core-binding" evidence="12">
    <location>
        <begin position="137"/>
        <end position="322"/>
    </location>
</feature>
<dbReference type="InterPro" id="IPR000394">
    <property type="entry name" value="RNA_pol_sigma_54"/>
</dbReference>
<dbReference type="PROSITE" id="PS50044">
    <property type="entry name" value="SIGMA54_3"/>
    <property type="match status" value="1"/>
</dbReference>
<keyword evidence="2 9" id="KW-0240">DNA-directed RNA polymerase</keyword>
<dbReference type="Pfam" id="PF04963">
    <property type="entry name" value="Sigma54_CBD"/>
    <property type="match status" value="1"/>
</dbReference>
<evidence type="ECO:0000256" key="1">
    <source>
        <dbReference type="ARBA" id="ARBA00008798"/>
    </source>
</evidence>
<evidence type="ECO:0000259" key="12">
    <source>
        <dbReference type="Pfam" id="PF04963"/>
    </source>
</evidence>
<evidence type="ECO:0000256" key="10">
    <source>
        <dbReference type="SAM" id="MobiDB-lite"/>
    </source>
</evidence>
<dbReference type="PANTHER" id="PTHR32248">
    <property type="entry name" value="RNA POLYMERASE SIGMA-54 FACTOR"/>
    <property type="match status" value="1"/>
</dbReference>
<dbReference type="KEGG" id="hjo:AY555_03045"/>
<dbReference type="Pfam" id="PF00309">
    <property type="entry name" value="Sigma54_AID"/>
    <property type="match status" value="1"/>
</dbReference>
<dbReference type="PIRSF" id="PIRSF000774">
    <property type="entry name" value="RpoN"/>
    <property type="match status" value="1"/>
</dbReference>
<dbReference type="GO" id="GO:0016987">
    <property type="term" value="F:sigma factor activity"/>
    <property type="evidence" value="ECO:0007669"/>
    <property type="project" value="UniProtKB-KW"/>
</dbReference>
<dbReference type="STRING" id="1549855.AY555_03045"/>
<evidence type="ECO:0000256" key="7">
    <source>
        <dbReference type="ARBA" id="ARBA00023125"/>
    </source>
</evidence>
<dbReference type="PANTHER" id="PTHR32248:SF4">
    <property type="entry name" value="RNA POLYMERASE SIGMA-54 FACTOR"/>
    <property type="match status" value="1"/>
</dbReference>
<evidence type="ECO:0000256" key="9">
    <source>
        <dbReference type="PIRNR" id="PIRNR000774"/>
    </source>
</evidence>
<accession>A0A143DCR3</accession>
<dbReference type="PRINTS" id="PR00045">
    <property type="entry name" value="SIGMA54FCT"/>
</dbReference>
<keyword evidence="5 9" id="KW-0805">Transcription regulation</keyword>
<keyword evidence="6 9" id="KW-0731">Sigma factor</keyword>
<evidence type="ECO:0000256" key="4">
    <source>
        <dbReference type="ARBA" id="ARBA00022695"/>
    </source>
</evidence>
<evidence type="ECO:0000256" key="2">
    <source>
        <dbReference type="ARBA" id="ARBA00022478"/>
    </source>
</evidence>
<reference evidence="13 14" key="1">
    <citation type="submission" date="2016-02" db="EMBL/GenBank/DDBJ databases">
        <title>Complete Genome of H5569, the type strain of the newly described species Haematospirillium jordaniae.</title>
        <authorList>
            <person name="Nicholson A.C."/>
            <person name="Humrighouse B.W."/>
            <person name="Loparov V."/>
            <person name="McQuiston J.R."/>
        </authorList>
    </citation>
    <scope>NUCLEOTIDE SEQUENCE [LARGE SCALE GENOMIC DNA]</scope>
    <source>
        <strain evidence="13 14">H5569</strain>
    </source>
</reference>
<keyword evidence="8 9" id="KW-0804">Transcription</keyword>
<evidence type="ECO:0000313" key="13">
    <source>
        <dbReference type="EMBL" id="AMW34330.1"/>
    </source>
</evidence>
<dbReference type="Gene3D" id="1.10.10.60">
    <property type="entry name" value="Homeodomain-like"/>
    <property type="match status" value="1"/>
</dbReference>
<dbReference type="RefSeq" id="WP_066133290.1">
    <property type="nucleotide sequence ID" value="NZ_CP014525.1"/>
</dbReference>
<evidence type="ECO:0000256" key="8">
    <source>
        <dbReference type="ARBA" id="ARBA00023163"/>
    </source>
</evidence>
<protein>
    <recommendedName>
        <fullName evidence="9">RNA polymerase sigma-54 factor</fullName>
    </recommendedName>
</protein>
<dbReference type="OrthoDB" id="9814402at2"/>
<dbReference type="NCBIfam" id="NF009118">
    <property type="entry name" value="PRK12469.1"/>
    <property type="match status" value="1"/>
</dbReference>
<dbReference type="Pfam" id="PF04552">
    <property type="entry name" value="Sigma54_DBD"/>
    <property type="match status" value="1"/>
</dbReference>
<dbReference type="GO" id="GO:0000428">
    <property type="term" value="C:DNA-directed RNA polymerase complex"/>
    <property type="evidence" value="ECO:0007669"/>
    <property type="project" value="UniProtKB-KW"/>
</dbReference>
<dbReference type="GO" id="GO:0001216">
    <property type="term" value="F:DNA-binding transcription activator activity"/>
    <property type="evidence" value="ECO:0007669"/>
    <property type="project" value="InterPro"/>
</dbReference>
<dbReference type="GeneID" id="53316127"/>
<dbReference type="GO" id="GO:0016779">
    <property type="term" value="F:nucleotidyltransferase activity"/>
    <property type="evidence" value="ECO:0007669"/>
    <property type="project" value="UniProtKB-KW"/>
</dbReference>
<dbReference type="AlphaFoldDB" id="A0A143DCR3"/>
<evidence type="ECO:0000256" key="5">
    <source>
        <dbReference type="ARBA" id="ARBA00023015"/>
    </source>
</evidence>
<dbReference type="NCBIfam" id="NF004596">
    <property type="entry name" value="PRK05932.1-3"/>
    <property type="match status" value="1"/>
</dbReference>
<dbReference type="GO" id="GO:0003677">
    <property type="term" value="F:DNA binding"/>
    <property type="evidence" value="ECO:0007669"/>
    <property type="project" value="UniProtKB-KW"/>
</dbReference>
<dbReference type="NCBIfam" id="TIGR02395">
    <property type="entry name" value="rpoN_sigma"/>
    <property type="match status" value="1"/>
</dbReference>
<dbReference type="Gene3D" id="1.10.10.1330">
    <property type="entry name" value="RNA polymerase sigma-54 factor, core-binding domain"/>
    <property type="match status" value="1"/>
</dbReference>
<feature type="region of interest" description="Disordered" evidence="10">
    <location>
        <begin position="95"/>
        <end position="114"/>
    </location>
</feature>
<evidence type="ECO:0000313" key="14">
    <source>
        <dbReference type="Proteomes" id="UP000076066"/>
    </source>
</evidence>
<organism evidence="13 14">
    <name type="scientific">Haematospirillum jordaniae</name>
    <dbReference type="NCBI Taxonomy" id="1549855"/>
    <lineage>
        <taxon>Bacteria</taxon>
        <taxon>Pseudomonadati</taxon>
        <taxon>Pseudomonadota</taxon>
        <taxon>Alphaproteobacteria</taxon>
        <taxon>Rhodospirillales</taxon>
        <taxon>Novispirillaceae</taxon>
        <taxon>Haematospirillum</taxon>
    </lineage>
</organism>
<dbReference type="InterPro" id="IPR007634">
    <property type="entry name" value="RNA_pol_sigma_54_DNA-bd"/>
</dbReference>
<gene>
    <name evidence="13" type="ORF">AY555_03045</name>
</gene>
<evidence type="ECO:0000259" key="11">
    <source>
        <dbReference type="Pfam" id="PF04552"/>
    </source>
</evidence>
<feature type="domain" description="RNA polymerase sigma factor 54 DNA-binding" evidence="11">
    <location>
        <begin position="337"/>
        <end position="496"/>
    </location>
</feature>
<dbReference type="PROSITE" id="PS00718">
    <property type="entry name" value="SIGMA54_2"/>
    <property type="match status" value="1"/>
</dbReference>
<evidence type="ECO:0000256" key="3">
    <source>
        <dbReference type="ARBA" id="ARBA00022679"/>
    </source>
</evidence>
<keyword evidence="7 9" id="KW-0238">DNA-binding</keyword>
<name>A0A143DCR3_9PROT</name>
<dbReference type="Proteomes" id="UP000076066">
    <property type="component" value="Chromosome"/>
</dbReference>
<comment type="similarity">
    <text evidence="1 9">Belongs to the sigma-54 factor family.</text>
</comment>
<keyword evidence="3 9" id="KW-0808">Transferase</keyword>
<proteinExistence type="inferred from homology"/>
<sequence>MVLQPRLDMRQTQGLVMTPQLQQAIKLLQLSNLELGAWIEQELERNPLLERAEPSVAVLPEADVPVEYRRDAGQDVLVDPIDGAREAPLDVEVDNTFDEGSPREGPAWDPDEALGRWDRVGHGGRGDFSDNEMDQDRQASAAKSLRDHILEQVELDIPDPVDRLVAVALLDALDDNGWLLVPTLDIADGLGTSQEHVEAVLRVVQRFDPPGLFARSLKECLALQLADRDRLDPAMQALVDNLDLLARRDFATLMRICGVDEADLQDMIMEIRALDPKPAQHFDVAVAHPVVPDVLMRPLPDGGWVVELNPDTLPKVLVNSRYYARVSKAALSKEEKAFVTENFQSASWLVKSLDQRANTILKVSTEIVRRQHRFFEEGVSGLRPLILRDIAEAVDMHESTVSRVTSNKYLSTPRGVYELKYFFTQAISTTDGRDSVSAEAVRLRIKSLIDGEEPGKIMSDDALVAILQAEGIDIARRTVAKYRESMKIPSSVQRRREKFMGGSPPVAV</sequence>
<dbReference type="InterPro" id="IPR038709">
    <property type="entry name" value="RpoN_core-bd_sf"/>
</dbReference>
<keyword evidence="4 9" id="KW-0548">Nucleotidyltransferase</keyword>
<dbReference type="GO" id="GO:0006352">
    <property type="term" value="P:DNA-templated transcription initiation"/>
    <property type="evidence" value="ECO:0007669"/>
    <property type="project" value="InterPro"/>
</dbReference>
<dbReference type="EMBL" id="CP014525">
    <property type="protein sequence ID" value="AMW34330.1"/>
    <property type="molecule type" value="Genomic_DNA"/>
</dbReference>
<evidence type="ECO:0000256" key="6">
    <source>
        <dbReference type="ARBA" id="ARBA00023082"/>
    </source>
</evidence>
<keyword evidence="14" id="KW-1185">Reference proteome</keyword>
<dbReference type="PROSITE" id="PS00717">
    <property type="entry name" value="SIGMA54_1"/>
    <property type="match status" value="1"/>
</dbReference>